<proteinExistence type="predicted"/>
<dbReference type="Gene3D" id="3.40.50.1240">
    <property type="entry name" value="Phosphoglycerate mutase-like"/>
    <property type="match status" value="1"/>
</dbReference>
<gene>
    <name evidence="1" type="ORF">UFOPK2658_00010</name>
    <name evidence="2" type="ORF">UFOPK2880_00703</name>
    <name evidence="3" type="ORF">UFOPK3004_00482</name>
    <name evidence="4" type="ORF">UFOPK3304_01605</name>
    <name evidence="5" type="ORF">UFOPK3494_00038</name>
    <name evidence="6" type="ORF">UFOPK4134_00206</name>
</gene>
<dbReference type="InterPro" id="IPR050275">
    <property type="entry name" value="PGM_Phosphatase"/>
</dbReference>
<dbReference type="CDD" id="cd07067">
    <property type="entry name" value="HP_PGM_like"/>
    <property type="match status" value="1"/>
</dbReference>
<dbReference type="AlphaFoldDB" id="A0A6J7F5L9"/>
<evidence type="ECO:0000313" key="4">
    <source>
        <dbReference type="EMBL" id="CAB4880574.1"/>
    </source>
</evidence>
<dbReference type="PANTHER" id="PTHR48100:SF1">
    <property type="entry name" value="HISTIDINE PHOSPHATASE FAMILY PROTEIN-RELATED"/>
    <property type="match status" value="1"/>
</dbReference>
<accession>A0A6J7F5L9</accession>
<dbReference type="SMART" id="SM00855">
    <property type="entry name" value="PGAM"/>
    <property type="match status" value="1"/>
</dbReference>
<organism evidence="5">
    <name type="scientific">freshwater metagenome</name>
    <dbReference type="NCBI Taxonomy" id="449393"/>
    <lineage>
        <taxon>unclassified sequences</taxon>
        <taxon>metagenomes</taxon>
        <taxon>ecological metagenomes</taxon>
    </lineage>
</organism>
<dbReference type="InterPro" id="IPR029033">
    <property type="entry name" value="His_PPase_superfam"/>
</dbReference>
<evidence type="ECO:0000313" key="6">
    <source>
        <dbReference type="EMBL" id="CAB5019850.1"/>
    </source>
</evidence>
<evidence type="ECO:0000313" key="5">
    <source>
        <dbReference type="EMBL" id="CAB4887469.1"/>
    </source>
</evidence>
<dbReference type="PANTHER" id="PTHR48100">
    <property type="entry name" value="BROAD-SPECIFICITY PHOSPHATASE YOR283W-RELATED"/>
    <property type="match status" value="1"/>
</dbReference>
<dbReference type="GO" id="GO:0005737">
    <property type="term" value="C:cytoplasm"/>
    <property type="evidence" value="ECO:0007669"/>
    <property type="project" value="TreeGrafter"/>
</dbReference>
<dbReference type="EMBL" id="CAEZYH010000001">
    <property type="protein sequence ID" value="CAB4704476.1"/>
    <property type="molecule type" value="Genomic_DNA"/>
</dbReference>
<dbReference type="EMBL" id="CAEZZP010000032">
    <property type="protein sequence ID" value="CAB4769031.1"/>
    <property type="molecule type" value="Genomic_DNA"/>
</dbReference>
<name>A0A6J7F5L9_9ZZZZ</name>
<dbReference type="EMBL" id="CAFAAL010000026">
    <property type="protein sequence ID" value="CAB4797881.1"/>
    <property type="molecule type" value="Genomic_DNA"/>
</dbReference>
<dbReference type="EMBL" id="CAFBPS010000006">
    <property type="protein sequence ID" value="CAB5019850.1"/>
    <property type="molecule type" value="Genomic_DNA"/>
</dbReference>
<evidence type="ECO:0000313" key="1">
    <source>
        <dbReference type="EMBL" id="CAB4704476.1"/>
    </source>
</evidence>
<dbReference type="SUPFAM" id="SSF53254">
    <property type="entry name" value="Phosphoglycerate mutase-like"/>
    <property type="match status" value="1"/>
</dbReference>
<dbReference type="Pfam" id="PF00300">
    <property type="entry name" value="His_Phos_1"/>
    <property type="match status" value="1"/>
</dbReference>
<sequence length="206" mass="22855">MEVLLIRHAIPIRRELESGIADPELAIEGLKQAELMAQYLASEKLHAIYASPMQRAQQTAQPLAAVQGLAITTIDGVAEYDKNSNQYVPVEELKAKNDPRWQEMLRGEWTSTDETEEEFISRTVSSIEDIITNHASQRVAIVCHGGVINAYICHVLGLKNQRGFFYPNYTSIHRIAAAGSGERSIVTLNETSHLRGSGLPIGLFQK</sequence>
<dbReference type="InterPro" id="IPR013078">
    <property type="entry name" value="His_Pase_superF_clade-1"/>
</dbReference>
<reference evidence="5" key="1">
    <citation type="submission" date="2020-05" db="EMBL/GenBank/DDBJ databases">
        <authorList>
            <person name="Chiriac C."/>
            <person name="Salcher M."/>
            <person name="Ghai R."/>
            <person name="Kavagutti S V."/>
        </authorList>
    </citation>
    <scope>NUCLEOTIDE SEQUENCE</scope>
</reference>
<evidence type="ECO:0000313" key="2">
    <source>
        <dbReference type="EMBL" id="CAB4769031.1"/>
    </source>
</evidence>
<dbReference type="GO" id="GO:0016791">
    <property type="term" value="F:phosphatase activity"/>
    <property type="evidence" value="ECO:0007669"/>
    <property type="project" value="TreeGrafter"/>
</dbReference>
<evidence type="ECO:0000313" key="3">
    <source>
        <dbReference type="EMBL" id="CAB4797881.1"/>
    </source>
</evidence>
<protein>
    <submittedName>
        <fullName evidence="5">Unannotated protein</fullName>
    </submittedName>
</protein>
<dbReference type="EMBL" id="CAFBMF010000001">
    <property type="protein sequence ID" value="CAB4887469.1"/>
    <property type="molecule type" value="Genomic_DNA"/>
</dbReference>
<dbReference type="EMBL" id="CAFBLJ010000117">
    <property type="protein sequence ID" value="CAB4880574.1"/>
    <property type="molecule type" value="Genomic_DNA"/>
</dbReference>